<name>A0ACB7TJB2_HYAAI</name>
<organism evidence="1 2">
    <name type="scientific">Hyalomma asiaticum</name>
    <name type="common">Tick</name>
    <dbReference type="NCBI Taxonomy" id="266040"/>
    <lineage>
        <taxon>Eukaryota</taxon>
        <taxon>Metazoa</taxon>
        <taxon>Ecdysozoa</taxon>
        <taxon>Arthropoda</taxon>
        <taxon>Chelicerata</taxon>
        <taxon>Arachnida</taxon>
        <taxon>Acari</taxon>
        <taxon>Parasitiformes</taxon>
        <taxon>Ixodida</taxon>
        <taxon>Ixodoidea</taxon>
        <taxon>Ixodidae</taxon>
        <taxon>Hyalomminae</taxon>
        <taxon>Hyalomma</taxon>
    </lineage>
</organism>
<evidence type="ECO:0000313" key="1">
    <source>
        <dbReference type="EMBL" id="KAH6946218.1"/>
    </source>
</evidence>
<sequence>MRTTHPGPTVAIMAEYDALPGIGHACGHNLIAETAVGAAIAVMEAMKTTDTMRGKLVVMGTPGEENCGGKEMLLQKGIFAEAGTSCNVIPESSKLIYNIRGETAHELYELVAKVENCFQAAALATGCTMTMKNDILYKDFVHNTVLSKLYRKHGRRMGVHFDDDDMVGVRSSGAATDAGNVSQELPTLHPLFVIPTCSGNHTRAFAEAASSPEAQPPTRRAAKLLALTALDVLADSALLADAQRELREWKSSSASK</sequence>
<protein>
    <submittedName>
        <fullName evidence="1">Uncharacterized protein</fullName>
    </submittedName>
</protein>
<gene>
    <name evidence="1" type="ORF">HPB50_012233</name>
</gene>
<dbReference type="EMBL" id="CM023481">
    <property type="protein sequence ID" value="KAH6946218.1"/>
    <property type="molecule type" value="Genomic_DNA"/>
</dbReference>
<accession>A0ACB7TJB2</accession>
<proteinExistence type="predicted"/>
<comment type="caution">
    <text evidence="1">The sequence shown here is derived from an EMBL/GenBank/DDBJ whole genome shotgun (WGS) entry which is preliminary data.</text>
</comment>
<evidence type="ECO:0000313" key="2">
    <source>
        <dbReference type="Proteomes" id="UP000821845"/>
    </source>
</evidence>
<dbReference type="Proteomes" id="UP000821845">
    <property type="component" value="Chromosome 1"/>
</dbReference>
<keyword evidence="2" id="KW-1185">Reference proteome</keyword>
<reference evidence="1" key="1">
    <citation type="submission" date="2020-05" db="EMBL/GenBank/DDBJ databases">
        <title>Large-scale comparative analyses of tick genomes elucidate their genetic diversity and vector capacities.</title>
        <authorList>
            <person name="Jia N."/>
            <person name="Wang J."/>
            <person name="Shi W."/>
            <person name="Du L."/>
            <person name="Sun Y."/>
            <person name="Zhan W."/>
            <person name="Jiang J."/>
            <person name="Wang Q."/>
            <person name="Zhang B."/>
            <person name="Ji P."/>
            <person name="Sakyi L.B."/>
            <person name="Cui X."/>
            <person name="Yuan T."/>
            <person name="Jiang B."/>
            <person name="Yang W."/>
            <person name="Lam T.T.-Y."/>
            <person name="Chang Q."/>
            <person name="Ding S."/>
            <person name="Wang X."/>
            <person name="Zhu J."/>
            <person name="Ruan X."/>
            <person name="Zhao L."/>
            <person name="Wei J."/>
            <person name="Que T."/>
            <person name="Du C."/>
            <person name="Cheng J."/>
            <person name="Dai P."/>
            <person name="Han X."/>
            <person name="Huang E."/>
            <person name="Gao Y."/>
            <person name="Liu J."/>
            <person name="Shao H."/>
            <person name="Ye R."/>
            <person name="Li L."/>
            <person name="Wei W."/>
            <person name="Wang X."/>
            <person name="Wang C."/>
            <person name="Yang T."/>
            <person name="Huo Q."/>
            <person name="Li W."/>
            <person name="Guo W."/>
            <person name="Chen H."/>
            <person name="Zhou L."/>
            <person name="Ni X."/>
            <person name="Tian J."/>
            <person name="Zhou Y."/>
            <person name="Sheng Y."/>
            <person name="Liu T."/>
            <person name="Pan Y."/>
            <person name="Xia L."/>
            <person name="Li J."/>
            <person name="Zhao F."/>
            <person name="Cao W."/>
        </authorList>
    </citation>
    <scope>NUCLEOTIDE SEQUENCE</scope>
    <source>
        <strain evidence="1">Hyas-2018</strain>
    </source>
</reference>